<dbReference type="SUPFAM" id="SSF56327">
    <property type="entry name" value="LDH C-terminal domain-like"/>
    <property type="match status" value="1"/>
</dbReference>
<dbReference type="InterPro" id="IPR036291">
    <property type="entry name" value="NAD(P)-bd_dom_sf"/>
</dbReference>
<evidence type="ECO:0000313" key="12">
    <source>
        <dbReference type="EMBL" id="QUH24374.1"/>
    </source>
</evidence>
<evidence type="ECO:0000256" key="9">
    <source>
        <dbReference type="RuleBase" id="RU003369"/>
    </source>
</evidence>
<gene>
    <name evidence="12" type="ORF">HYG87_10120</name>
</gene>
<organism evidence="12 13">
    <name type="scientific">Methanobacterium alkalithermotolerans</name>
    <dbReference type="NCBI Taxonomy" id="2731220"/>
    <lineage>
        <taxon>Archaea</taxon>
        <taxon>Methanobacteriati</taxon>
        <taxon>Methanobacteriota</taxon>
        <taxon>Methanomada group</taxon>
        <taxon>Methanobacteria</taxon>
        <taxon>Methanobacteriales</taxon>
        <taxon>Methanobacteriaceae</taxon>
        <taxon>Methanobacterium</taxon>
    </lineage>
</organism>
<evidence type="ECO:0000256" key="1">
    <source>
        <dbReference type="ARBA" id="ARBA00008104"/>
    </source>
</evidence>
<feature type="domain" description="Lactate/malate dehydrogenase N-terminal" evidence="10">
    <location>
        <begin position="1"/>
        <end position="144"/>
    </location>
</feature>
<dbReference type="EC" id="1.1.1.37" evidence="12"/>
<dbReference type="EMBL" id="CP058560">
    <property type="protein sequence ID" value="QUH24374.1"/>
    <property type="molecule type" value="Genomic_DNA"/>
</dbReference>
<proteinExistence type="inferred from homology"/>
<evidence type="ECO:0000256" key="7">
    <source>
        <dbReference type="PIRSR" id="PIRSR000102-2"/>
    </source>
</evidence>
<keyword evidence="3" id="KW-0521">NADP</keyword>
<feature type="active site" description="Proton acceptor" evidence="6">
    <location>
        <position position="177"/>
    </location>
</feature>
<dbReference type="Gene3D" id="3.90.110.10">
    <property type="entry name" value="Lactate dehydrogenase/glycoside hydrolase, family 4, C-terminal"/>
    <property type="match status" value="1"/>
</dbReference>
<evidence type="ECO:0000256" key="2">
    <source>
        <dbReference type="ARBA" id="ARBA00022532"/>
    </source>
</evidence>
<dbReference type="InterPro" id="IPR001236">
    <property type="entry name" value="Lactate/malate_DH_N"/>
</dbReference>
<feature type="binding site" evidence="7">
    <location>
        <position position="122"/>
    </location>
    <ligand>
        <name>substrate</name>
    </ligand>
</feature>
<evidence type="ECO:0000256" key="8">
    <source>
        <dbReference type="PIRSR" id="PIRSR000102-3"/>
    </source>
</evidence>
<keyword evidence="2" id="KW-0816">Tricarboxylic acid cycle</keyword>
<dbReference type="RefSeq" id="WP_211534315.1">
    <property type="nucleotide sequence ID" value="NZ_CP058560.1"/>
</dbReference>
<dbReference type="GeneID" id="64821123"/>
<dbReference type="PRINTS" id="PR00086">
    <property type="entry name" value="LLDHDRGNASE"/>
</dbReference>
<dbReference type="GO" id="GO:0006099">
    <property type="term" value="P:tricarboxylic acid cycle"/>
    <property type="evidence" value="ECO:0007669"/>
    <property type="project" value="UniProtKB-KW"/>
</dbReference>
<feature type="binding site" evidence="8">
    <location>
        <position position="97"/>
    </location>
    <ligand>
        <name>NAD(+)</name>
        <dbReference type="ChEBI" id="CHEBI:57540"/>
    </ligand>
</feature>
<keyword evidence="13" id="KW-1185">Reference proteome</keyword>
<comment type="similarity">
    <text evidence="1 9">Belongs to the LDH/MDH superfamily.</text>
</comment>
<keyword evidence="4 9" id="KW-0560">Oxidoreductase</keyword>
<dbReference type="GO" id="GO:0004459">
    <property type="term" value="F:L-lactate dehydrogenase (NAD+) activity"/>
    <property type="evidence" value="ECO:0007669"/>
    <property type="project" value="TreeGrafter"/>
</dbReference>
<evidence type="ECO:0000256" key="5">
    <source>
        <dbReference type="ARBA" id="ARBA00023027"/>
    </source>
</evidence>
<dbReference type="NCBIfam" id="NF004863">
    <property type="entry name" value="PRK06223.1"/>
    <property type="match status" value="1"/>
</dbReference>
<dbReference type="InterPro" id="IPR001557">
    <property type="entry name" value="L-lactate/malate_DH"/>
</dbReference>
<dbReference type="PANTHER" id="PTHR43128:SF16">
    <property type="entry name" value="L-LACTATE DEHYDROGENASE"/>
    <property type="match status" value="1"/>
</dbReference>
<dbReference type="AlphaFoldDB" id="A0A8T8K6Y1"/>
<feature type="domain" description="Lactate/malate dehydrogenase C-terminal" evidence="11">
    <location>
        <begin position="148"/>
        <end position="313"/>
    </location>
</feature>
<evidence type="ECO:0000259" key="11">
    <source>
        <dbReference type="Pfam" id="PF02866"/>
    </source>
</evidence>
<evidence type="ECO:0000313" key="13">
    <source>
        <dbReference type="Proteomes" id="UP000681041"/>
    </source>
</evidence>
<dbReference type="SUPFAM" id="SSF51735">
    <property type="entry name" value="NAD(P)-binding Rossmann-fold domains"/>
    <property type="match status" value="1"/>
</dbReference>
<dbReference type="Pfam" id="PF02866">
    <property type="entry name" value="Ldh_1_C"/>
    <property type="match status" value="1"/>
</dbReference>
<feature type="binding site" evidence="8">
    <location>
        <begin position="120"/>
        <end position="122"/>
    </location>
    <ligand>
        <name>NAD(+)</name>
        <dbReference type="ChEBI" id="CHEBI:57540"/>
    </ligand>
</feature>
<protein>
    <submittedName>
        <fullName evidence="12">Malate dehydrogenase</fullName>
        <ecNumber evidence="12">1.1.1.37</ecNumber>
    </submittedName>
</protein>
<dbReference type="InterPro" id="IPR022383">
    <property type="entry name" value="Lactate/malate_DH_C"/>
</dbReference>
<feature type="binding site" evidence="7">
    <location>
        <position position="153"/>
    </location>
    <ligand>
        <name>substrate</name>
    </ligand>
</feature>
<dbReference type="Pfam" id="PF00056">
    <property type="entry name" value="Ldh_1_N"/>
    <property type="match status" value="1"/>
</dbReference>
<sequence length="325" mass="35844">MKVSIIGSTGRVGRAAAFCLAEEQSVMELYLHARKSSLEQNKGEILDINDALAAKGVRVKINTSSNLENLKDSHVVVITAGIPRTPDMERMELGKENARIIAEYSLKIAKYAPDSIILVVSNPVDVMTYVALKYSGFDKRKVLGLGNHLDSLRLKNYMARHFDVHVSEIHTRVIGQHGPYMVPLLSSTSIGGIPIEYYSAHDYFTDYKSFDLKHTIENVINAGSYIISKKGATEYGPAFAIANIVNTILNDENQILTVSTLVEDLAEGVDEVCLGVPVKLGYNGIEGVVPVQMDQNEKQAFIDAAKFIHESTKDIMIDLENNFPI</sequence>
<dbReference type="GO" id="GO:0030060">
    <property type="term" value="F:L-malate dehydrogenase (NAD+) activity"/>
    <property type="evidence" value="ECO:0007669"/>
    <property type="project" value="UniProtKB-EC"/>
</dbReference>
<evidence type="ECO:0000256" key="3">
    <source>
        <dbReference type="ARBA" id="ARBA00022857"/>
    </source>
</evidence>
<dbReference type="Gene3D" id="3.40.50.720">
    <property type="entry name" value="NAD(P)-binding Rossmann-like Domain"/>
    <property type="match status" value="1"/>
</dbReference>
<name>A0A8T8K6Y1_9EURY</name>
<evidence type="ECO:0000256" key="6">
    <source>
        <dbReference type="PIRSR" id="PIRSR000102-1"/>
    </source>
</evidence>
<keyword evidence="5 8" id="KW-0520">NAD</keyword>
<dbReference type="InterPro" id="IPR015955">
    <property type="entry name" value="Lactate_DH/Glyco_Ohase_4_C"/>
</dbReference>
<dbReference type="KEGG" id="meme:HYG87_10120"/>
<dbReference type="PANTHER" id="PTHR43128">
    <property type="entry name" value="L-2-HYDROXYCARBOXYLATE DEHYDROGENASE (NAD(P)(+))"/>
    <property type="match status" value="1"/>
</dbReference>
<accession>A0A8T8K6Y1</accession>
<evidence type="ECO:0000259" key="10">
    <source>
        <dbReference type="Pfam" id="PF00056"/>
    </source>
</evidence>
<feature type="binding site" evidence="7">
    <location>
        <position position="90"/>
    </location>
    <ligand>
        <name>substrate</name>
    </ligand>
</feature>
<feature type="binding site" evidence="7">
    <location>
        <position position="84"/>
    </location>
    <ligand>
        <name>substrate</name>
    </ligand>
</feature>
<reference evidence="12" key="1">
    <citation type="submission" date="2020-07" db="EMBL/GenBank/DDBJ databases">
        <title>Methanobacterium. sp. MethCan genome.</title>
        <authorList>
            <person name="Postec A."/>
            <person name="Quemeneur M."/>
        </authorList>
    </citation>
    <scope>NUCLEOTIDE SEQUENCE</scope>
    <source>
        <strain evidence="12">MethCAN</strain>
    </source>
</reference>
<dbReference type="PIRSF" id="PIRSF000102">
    <property type="entry name" value="Lac_mal_DH"/>
    <property type="match status" value="1"/>
</dbReference>
<evidence type="ECO:0000256" key="4">
    <source>
        <dbReference type="ARBA" id="ARBA00023002"/>
    </source>
</evidence>
<dbReference type="Proteomes" id="UP000681041">
    <property type="component" value="Chromosome"/>
</dbReference>
<feature type="binding site" evidence="8">
    <location>
        <begin position="7"/>
        <end position="13"/>
    </location>
    <ligand>
        <name>NAD(+)</name>
        <dbReference type="ChEBI" id="CHEBI:57540"/>
    </ligand>
</feature>
<dbReference type="OrthoDB" id="2596at2157"/>
<dbReference type="GO" id="GO:0006089">
    <property type="term" value="P:lactate metabolic process"/>
    <property type="evidence" value="ECO:0007669"/>
    <property type="project" value="TreeGrafter"/>
</dbReference>